<organism evidence="2 3">
    <name type="scientific">Phaseolus coccineus</name>
    <name type="common">Scarlet runner bean</name>
    <name type="synonym">Phaseolus multiflorus</name>
    <dbReference type="NCBI Taxonomy" id="3886"/>
    <lineage>
        <taxon>Eukaryota</taxon>
        <taxon>Viridiplantae</taxon>
        <taxon>Streptophyta</taxon>
        <taxon>Embryophyta</taxon>
        <taxon>Tracheophyta</taxon>
        <taxon>Spermatophyta</taxon>
        <taxon>Magnoliopsida</taxon>
        <taxon>eudicotyledons</taxon>
        <taxon>Gunneridae</taxon>
        <taxon>Pentapetalae</taxon>
        <taxon>rosids</taxon>
        <taxon>fabids</taxon>
        <taxon>Fabales</taxon>
        <taxon>Fabaceae</taxon>
        <taxon>Papilionoideae</taxon>
        <taxon>50 kb inversion clade</taxon>
        <taxon>NPAAA clade</taxon>
        <taxon>indigoferoid/millettioid clade</taxon>
        <taxon>Phaseoleae</taxon>
        <taxon>Phaseolus</taxon>
    </lineage>
</organism>
<evidence type="ECO:0000313" key="2">
    <source>
        <dbReference type="EMBL" id="KAK7326282.1"/>
    </source>
</evidence>
<comment type="caution">
    <text evidence="2">The sequence shown here is derived from an EMBL/GenBank/DDBJ whole genome shotgun (WGS) entry which is preliminary data.</text>
</comment>
<protein>
    <submittedName>
        <fullName evidence="2">Uncharacterized protein</fullName>
    </submittedName>
</protein>
<keyword evidence="3" id="KW-1185">Reference proteome</keyword>
<name>A0AAN9Q8W8_PHACN</name>
<feature type="compositionally biased region" description="Basic and acidic residues" evidence="1">
    <location>
        <begin position="413"/>
        <end position="425"/>
    </location>
</feature>
<proteinExistence type="predicted"/>
<dbReference type="AlphaFoldDB" id="A0AAN9Q8W8"/>
<feature type="region of interest" description="Disordered" evidence="1">
    <location>
        <begin position="413"/>
        <end position="437"/>
    </location>
</feature>
<dbReference type="Proteomes" id="UP001374584">
    <property type="component" value="Unassembled WGS sequence"/>
</dbReference>
<accession>A0AAN9Q8W8</accession>
<sequence>MAMAGAVRKAWPLRQLLNTIRYTAISLGEGITGTKPITHFYFRPGSSHVAVRRTGEGAIDGIVGIGVLAALEKGELTCEAVRKALVGYRYGSLAAQNWTSLKWMDLGLIVEPSRENLGRAGRYARRSSSSGAGGSVSLSLVGKYICRGIAVVPCPSSSLCKLVVLRGERKKVNKDRSQKQGIPGARTRAEAASILIKERKENRQGEDVVYSSWQSRKRPGYLKGYLREKAMVHSRSKKNRFRSFFGESRGLSNGCAQPNVIYVDPSQTSLQLRGRFSKQVEKRLVTVNPKAERGLSGEKEESIGLVEPSSASFILSLPKPLSRILGIIEAWSSFDYLWNAKVLSLCLPCVVTTVGWIAYADRVSYPLCPSLSCWNKASFNFLGKAQSDQASLRRSWNLTGFLRLGLRMPTHFDSREKPRKWKSDQRPGPSGPERQVPQIFSFQSNLDSREKPSLWTRVSDALSDNGLAMTRSSLQS</sequence>
<evidence type="ECO:0000313" key="3">
    <source>
        <dbReference type="Proteomes" id="UP001374584"/>
    </source>
</evidence>
<evidence type="ECO:0000256" key="1">
    <source>
        <dbReference type="SAM" id="MobiDB-lite"/>
    </source>
</evidence>
<dbReference type="EMBL" id="JAYMYR010000071">
    <property type="protein sequence ID" value="KAK7326282.1"/>
    <property type="molecule type" value="Genomic_DNA"/>
</dbReference>
<gene>
    <name evidence="2" type="ORF">VNO80_33101</name>
</gene>
<reference evidence="2 3" key="1">
    <citation type="submission" date="2024-01" db="EMBL/GenBank/DDBJ databases">
        <title>The genomes of 5 underutilized Papilionoideae crops provide insights into root nodulation and disease resistanc.</title>
        <authorList>
            <person name="Jiang F."/>
        </authorList>
    </citation>
    <scope>NUCLEOTIDE SEQUENCE [LARGE SCALE GENOMIC DNA]</scope>
    <source>
        <strain evidence="2">JINMINGXINNONG_FW02</strain>
        <tissue evidence="2">Leaves</tissue>
    </source>
</reference>